<dbReference type="InterPro" id="IPR020902">
    <property type="entry name" value="Actin/actin-like_CS"/>
</dbReference>
<accession>A0AAV7K1N4</accession>
<gene>
    <name evidence="10" type="ORF">LOD99_2838</name>
</gene>
<keyword evidence="4" id="KW-0547">Nucleotide-binding</keyword>
<evidence type="ECO:0000256" key="7">
    <source>
        <dbReference type="ARBA" id="ARBA00023212"/>
    </source>
</evidence>
<dbReference type="PANTHER" id="PTHR11937">
    <property type="entry name" value="ACTIN"/>
    <property type="match status" value="1"/>
</dbReference>
<evidence type="ECO:0000256" key="2">
    <source>
        <dbReference type="ARBA" id="ARBA00006752"/>
    </source>
</evidence>
<proteinExistence type="inferred from homology"/>
<evidence type="ECO:0000313" key="10">
    <source>
        <dbReference type="EMBL" id="KAI6654960.1"/>
    </source>
</evidence>
<dbReference type="SMART" id="SM00268">
    <property type="entry name" value="ACTIN"/>
    <property type="match status" value="1"/>
</dbReference>
<name>A0AAV7K1N4_9METZ</name>
<dbReference type="EMBL" id="JAKMXF010000221">
    <property type="protein sequence ID" value="KAI6654960.1"/>
    <property type="molecule type" value="Genomic_DNA"/>
</dbReference>
<evidence type="ECO:0000256" key="3">
    <source>
        <dbReference type="ARBA" id="ARBA00022490"/>
    </source>
</evidence>
<dbReference type="FunFam" id="3.30.420.40:FF:000291">
    <property type="entry name" value="Actin, alpha skeletal muscle"/>
    <property type="match status" value="1"/>
</dbReference>
<comment type="subcellular location">
    <subcellularLocation>
        <location evidence="1">Cytoplasm</location>
        <location evidence="1">Cytoskeleton</location>
    </subcellularLocation>
</comment>
<comment type="catalytic activity">
    <reaction evidence="8">
        <text>ATP + H2O = ADP + phosphate + H(+)</text>
        <dbReference type="Rhea" id="RHEA:13065"/>
        <dbReference type="ChEBI" id="CHEBI:15377"/>
        <dbReference type="ChEBI" id="CHEBI:15378"/>
        <dbReference type="ChEBI" id="CHEBI:30616"/>
        <dbReference type="ChEBI" id="CHEBI:43474"/>
        <dbReference type="ChEBI" id="CHEBI:456216"/>
    </reaction>
</comment>
<dbReference type="AlphaFoldDB" id="A0AAV7K1N4"/>
<evidence type="ECO:0000256" key="1">
    <source>
        <dbReference type="ARBA" id="ARBA00004245"/>
    </source>
</evidence>
<evidence type="ECO:0000256" key="4">
    <source>
        <dbReference type="ARBA" id="ARBA00022741"/>
    </source>
</evidence>
<dbReference type="PROSITE" id="PS00406">
    <property type="entry name" value="ACTINS_1"/>
    <property type="match status" value="1"/>
</dbReference>
<keyword evidence="7" id="KW-0206">Cytoskeleton</keyword>
<dbReference type="FunFam" id="3.30.420.40:FF:000218">
    <property type="entry name" value="actin, alpha sarcomeric/skeletal-like"/>
    <property type="match status" value="1"/>
</dbReference>
<dbReference type="FunFam" id="3.90.640.10:FF:000047">
    <property type="entry name" value="Actin, alpha skeletal muscle"/>
    <property type="match status" value="1"/>
</dbReference>
<dbReference type="InterPro" id="IPR004000">
    <property type="entry name" value="Actin"/>
</dbReference>
<organism evidence="10 11">
    <name type="scientific">Oopsacas minuta</name>
    <dbReference type="NCBI Taxonomy" id="111878"/>
    <lineage>
        <taxon>Eukaryota</taxon>
        <taxon>Metazoa</taxon>
        <taxon>Porifera</taxon>
        <taxon>Hexactinellida</taxon>
        <taxon>Hexasterophora</taxon>
        <taxon>Lyssacinosida</taxon>
        <taxon>Leucopsacidae</taxon>
        <taxon>Oopsacas</taxon>
    </lineage>
</organism>
<evidence type="ECO:0000256" key="6">
    <source>
        <dbReference type="ARBA" id="ARBA00022840"/>
    </source>
</evidence>
<comment type="caution">
    <text evidence="10">The sequence shown here is derived from an EMBL/GenBank/DDBJ whole genome shotgun (WGS) entry which is preliminary data.</text>
</comment>
<evidence type="ECO:0000256" key="9">
    <source>
        <dbReference type="RuleBase" id="RU000487"/>
    </source>
</evidence>
<keyword evidence="5" id="KW-0378">Hydrolase</keyword>
<evidence type="ECO:0000256" key="5">
    <source>
        <dbReference type="ARBA" id="ARBA00022801"/>
    </source>
</evidence>
<dbReference type="SUPFAM" id="SSF53067">
    <property type="entry name" value="Actin-like ATPase domain"/>
    <property type="match status" value="2"/>
</dbReference>
<comment type="similarity">
    <text evidence="2 9">Belongs to the actin family.</text>
</comment>
<dbReference type="PROSITE" id="PS01132">
    <property type="entry name" value="ACTINS_ACT_LIKE"/>
    <property type="match status" value="1"/>
</dbReference>
<dbReference type="GO" id="GO:0005524">
    <property type="term" value="F:ATP binding"/>
    <property type="evidence" value="ECO:0007669"/>
    <property type="project" value="UniProtKB-KW"/>
</dbReference>
<dbReference type="Gene3D" id="3.30.420.40">
    <property type="match status" value="2"/>
</dbReference>
<evidence type="ECO:0000256" key="8">
    <source>
        <dbReference type="ARBA" id="ARBA00049360"/>
    </source>
</evidence>
<dbReference type="GO" id="GO:0016787">
    <property type="term" value="F:hydrolase activity"/>
    <property type="evidence" value="ECO:0007669"/>
    <property type="project" value="UniProtKB-KW"/>
</dbReference>
<dbReference type="InterPro" id="IPR004001">
    <property type="entry name" value="Actin_CS"/>
</dbReference>
<keyword evidence="11" id="KW-1185">Reference proteome</keyword>
<reference evidence="10 11" key="1">
    <citation type="journal article" date="2023" name="BMC Biol.">
        <title>The compact genome of the sponge Oopsacas minuta (Hexactinellida) is lacking key metazoan core genes.</title>
        <authorList>
            <person name="Santini S."/>
            <person name="Schenkelaars Q."/>
            <person name="Jourda C."/>
            <person name="Duchesne M."/>
            <person name="Belahbib H."/>
            <person name="Rocher C."/>
            <person name="Selva M."/>
            <person name="Riesgo A."/>
            <person name="Vervoort M."/>
            <person name="Leys S.P."/>
            <person name="Kodjabachian L."/>
            <person name="Le Bivic A."/>
            <person name="Borchiellini C."/>
            <person name="Claverie J.M."/>
            <person name="Renard E."/>
        </authorList>
    </citation>
    <scope>NUCLEOTIDE SEQUENCE [LARGE SCALE GENOMIC DNA]</scope>
    <source>
        <strain evidence="10">SPO-2</strain>
    </source>
</reference>
<keyword evidence="6" id="KW-0067">ATP-binding</keyword>
<dbReference type="PRINTS" id="PR00190">
    <property type="entry name" value="ACTIN"/>
</dbReference>
<sequence>MQALVIDNGTAMCKAGFAGDDAPRAVFPSMVGNPYLEASLVGMGKKSSYVGDEAQVKRGILSLTYPMQRGIVTNFDDMEKIWHHTFYNELCVAPEDHAVLLTEQPMNPKANREKMMQIMFETFNCPCTYFQIPGVLAVYASGRSSAMVLDIGEGVSHTLPIYQGYTFSNAIQRKELAGSDLNEYLMNILTERGYSFTTSAEREIIRDLKEKLGYVATDFDQEMIMANSCSDIERVYELPDGQVFTMGDERFRCTETLFRPSLLDREMEGVHKFVYNAITACDIDVRKDLYANILLSGGSTMFPGFQDRIQKEIGALAPWSIIVKVIAPPERQYSTWIGGSILASLSSFHSHWIVKQEYDERGPACVNKTSCF</sequence>
<keyword evidence="3" id="KW-0963">Cytoplasm</keyword>
<dbReference type="Gene3D" id="3.90.640.10">
    <property type="entry name" value="Actin, Chain A, domain 4"/>
    <property type="match status" value="1"/>
</dbReference>
<evidence type="ECO:0000313" key="11">
    <source>
        <dbReference type="Proteomes" id="UP001165289"/>
    </source>
</evidence>
<dbReference type="Pfam" id="PF00022">
    <property type="entry name" value="Actin"/>
    <property type="match status" value="1"/>
</dbReference>
<dbReference type="InterPro" id="IPR043129">
    <property type="entry name" value="ATPase_NBD"/>
</dbReference>
<dbReference type="Proteomes" id="UP001165289">
    <property type="component" value="Unassembled WGS sequence"/>
</dbReference>
<protein>
    <submittedName>
        <fullName evidence="10">Actin-3</fullName>
    </submittedName>
</protein>
<dbReference type="GO" id="GO:0005856">
    <property type="term" value="C:cytoskeleton"/>
    <property type="evidence" value="ECO:0007669"/>
    <property type="project" value="UniProtKB-SubCell"/>
</dbReference>